<evidence type="ECO:0000313" key="1">
    <source>
        <dbReference type="EMBL" id="SMD12291.1"/>
    </source>
</evidence>
<dbReference type="AlphaFoldDB" id="A0A1W2ERI1"/>
<dbReference type="EMBL" id="FWYD01000040">
    <property type="protein sequence ID" value="SMD12291.1"/>
    <property type="molecule type" value="Genomic_DNA"/>
</dbReference>
<organism evidence="1 2">
    <name type="scientific">Primorskyibacter flagellatus</name>
    <dbReference type="NCBI Taxonomy" id="1387277"/>
    <lineage>
        <taxon>Bacteria</taxon>
        <taxon>Pseudomonadati</taxon>
        <taxon>Pseudomonadota</taxon>
        <taxon>Alphaproteobacteria</taxon>
        <taxon>Rhodobacterales</taxon>
        <taxon>Roseobacteraceae</taxon>
        <taxon>Primorskyibacter</taxon>
    </lineage>
</organism>
<name>A0A1W2ERI1_9RHOB</name>
<dbReference type="STRING" id="1387277.SAMN06295998_1403"/>
<keyword evidence="2" id="KW-1185">Reference proteome</keyword>
<dbReference type="OrthoDB" id="8200145at2"/>
<reference evidence="1 2" key="1">
    <citation type="submission" date="2017-04" db="EMBL/GenBank/DDBJ databases">
        <authorList>
            <person name="Afonso C.L."/>
            <person name="Miller P.J."/>
            <person name="Scott M.A."/>
            <person name="Spackman E."/>
            <person name="Goraichik I."/>
            <person name="Dimitrov K.M."/>
            <person name="Suarez D.L."/>
            <person name="Swayne D.E."/>
        </authorList>
    </citation>
    <scope>NUCLEOTIDE SEQUENCE [LARGE SCALE GENOMIC DNA]</scope>
    <source>
        <strain evidence="1 2">CGMCC 1.12644</strain>
    </source>
</reference>
<proteinExistence type="predicted"/>
<evidence type="ECO:0000313" key="2">
    <source>
        <dbReference type="Proteomes" id="UP000192330"/>
    </source>
</evidence>
<sequence>MPKLSAKAQLAQKVLVRTINEFLRCDKFGLTPDKNNFDDSPLIEFEMDGIPAIAHAHDAGHGEISIKVALWPTDKGKELISAAIMSSATRRKMGGFYTSAWLERKDGAWLQTSNGLTASCAKNRRTDVEALPWEDANGFGAEGKFYL</sequence>
<protein>
    <submittedName>
        <fullName evidence="1">Uncharacterized protein</fullName>
    </submittedName>
</protein>
<dbReference type="Proteomes" id="UP000192330">
    <property type="component" value="Unassembled WGS sequence"/>
</dbReference>
<gene>
    <name evidence="1" type="ORF">SAMN06295998_1403</name>
</gene>
<dbReference type="RefSeq" id="WP_084355126.1">
    <property type="nucleotide sequence ID" value="NZ_FWYD01000040.1"/>
</dbReference>
<accession>A0A1W2ERI1</accession>